<dbReference type="OMA" id="WNKNIND"/>
<evidence type="ECO:0000313" key="19">
    <source>
        <dbReference type="Proteomes" id="UP000037069"/>
    </source>
</evidence>
<evidence type="ECO:0000256" key="12">
    <source>
        <dbReference type="ARBA" id="ARBA00052079"/>
    </source>
</evidence>
<dbReference type="FunFam" id="2.40.10.10:FF:000028">
    <property type="entry name" value="Serine protease easter"/>
    <property type="match status" value="1"/>
</dbReference>
<dbReference type="GO" id="GO:0004252">
    <property type="term" value="F:serine-type endopeptidase activity"/>
    <property type="evidence" value="ECO:0007669"/>
    <property type="project" value="InterPro"/>
</dbReference>
<evidence type="ECO:0000256" key="9">
    <source>
        <dbReference type="ARBA" id="ARBA00023157"/>
    </source>
</evidence>
<dbReference type="InterPro" id="IPR009003">
    <property type="entry name" value="Peptidase_S1_PA"/>
</dbReference>
<accession>A0A0L0C011</accession>
<dbReference type="Proteomes" id="UP000037069">
    <property type="component" value="Unassembled WGS sequence"/>
</dbReference>
<keyword evidence="6 14" id="KW-0720">Serine protease</keyword>
<keyword evidence="2 14" id="KW-0645">Protease</keyword>
<sequence length="872" mass="98616">MLLNRLSVKMKVNVAFGFLILTTIVAVQAQSLTNSNYFINRRCENPNKRPGTCVAIHDCQVLLQSDRTFVEASRCGGGFGTTPYVCCSSDTGFTREPRKQEVAVAVAREQPELSLEERSWLREIFRGNFLTTPIYPDQPRVLAKAKPSLLPEPPTCGGEFIDNRIYGGRDTELYEFPWMAFLEYSKSDPTQEAVCAGSLINSRYILTAAHCVKGPILRQKGELVAVRLGLRDYTQSSIFPGEDQRWRVEETIIHENYKPQKTPVHDVALLRLESNVRYSKTVRPICLPSVLAPYNLKSDTKLTVAGWGSTEFDSSSPIKQKVNVALMDQKFCKQQYGKLGLTIESTHMCAGGAANKDSCRGDSGAPLMHYRNGVWVLEGVVSFGRRCGYKDWPGVYARVSSYTQWINKNYNLHLFVRTSEPMEPVLSISRSLLHNLPVRMQRSVNDRPVINKCHCLNKVAFNHLADYDDEEDVSSALQSERVHIPCEIPNEDKLGVCLEVSQCSAYLQVRNSTNLPAEKVNFLKKVQCVSNVSYDERARSLEPLVCCTANGQDYRFPSIEFTKFEYRRFQDATARFKKKKLKRRIQTVEPIEGFNLLNECGKQVTHRIYGGEIAELDEFPWLALLVYNTNDYGCSGALIDDRHILTAAHCVQGEGYREKKGLKHVRLGEFNVKTEPDCIEEPNYLSCADAALDIGVEKIYVHPDYKEYSFNKFNDIAVIRLKHPVSFTHFVMPICLPNKTEDIQFEEGQMFSVSGWGRTDLFNKYFINIHSPIKLKLRIPLVAKENCTKVLELFGVELGPKQLCAGGEYAKDTCAGDSGGPLMFFDRKHSRWVTYGIVSYGFTQCGMAGHPAVYTNVAEYLDWIHSVIDKVT</sequence>
<dbReference type="SMART" id="SM00020">
    <property type="entry name" value="Tryp_SPc"/>
    <property type="match status" value="2"/>
</dbReference>
<dbReference type="InterPro" id="IPR038565">
    <property type="entry name" value="CLIP_sf"/>
</dbReference>
<evidence type="ECO:0000256" key="6">
    <source>
        <dbReference type="ARBA" id="ARBA00022825"/>
    </source>
</evidence>
<name>A0A0L0C011_LUCCU</name>
<keyword evidence="1" id="KW-0768">Sushi</keyword>
<feature type="domain" description="Clip" evidence="17">
    <location>
        <begin position="485"/>
        <end position="547"/>
    </location>
</feature>
<dbReference type="InterPro" id="IPR043504">
    <property type="entry name" value="Peptidase_S1_PA_chymotrypsin"/>
</dbReference>
<dbReference type="EC" id="3.4.21.84" evidence="13"/>
<dbReference type="InterPro" id="IPR018114">
    <property type="entry name" value="TRYPSIN_HIS"/>
</dbReference>
<dbReference type="PROSITE" id="PS00135">
    <property type="entry name" value="TRYPSIN_SER"/>
    <property type="match status" value="1"/>
</dbReference>
<evidence type="ECO:0000256" key="5">
    <source>
        <dbReference type="ARBA" id="ARBA00022820"/>
    </source>
</evidence>
<keyword evidence="9" id="KW-1015">Disulfide bond</keyword>
<dbReference type="Pfam" id="PF12032">
    <property type="entry name" value="CLIP"/>
    <property type="match status" value="2"/>
</dbReference>
<evidence type="ECO:0000256" key="8">
    <source>
        <dbReference type="ARBA" id="ARBA00023145"/>
    </source>
</evidence>
<dbReference type="InterPro" id="IPR022700">
    <property type="entry name" value="CLIP"/>
</dbReference>
<dbReference type="PROSITE" id="PS51888">
    <property type="entry name" value="CLIP"/>
    <property type="match status" value="2"/>
</dbReference>
<dbReference type="PROSITE" id="PS00134">
    <property type="entry name" value="TRYPSIN_HIS"/>
    <property type="match status" value="2"/>
</dbReference>
<dbReference type="InterPro" id="IPR051487">
    <property type="entry name" value="Ser/Thr_Proteases_Immune/Dev"/>
</dbReference>
<feature type="chain" id="PRO_5005535423" description="limulus clotting factor C" evidence="15">
    <location>
        <begin position="30"/>
        <end position="872"/>
    </location>
</feature>
<evidence type="ECO:0000256" key="15">
    <source>
        <dbReference type="SAM" id="SignalP"/>
    </source>
</evidence>
<dbReference type="PROSITE" id="PS50240">
    <property type="entry name" value="TRYPSIN_DOM"/>
    <property type="match status" value="2"/>
</dbReference>
<dbReference type="SMART" id="SM00680">
    <property type="entry name" value="CLIP"/>
    <property type="match status" value="2"/>
</dbReference>
<dbReference type="InterPro" id="IPR001254">
    <property type="entry name" value="Trypsin_dom"/>
</dbReference>
<evidence type="ECO:0000256" key="13">
    <source>
        <dbReference type="ARBA" id="ARBA00066707"/>
    </source>
</evidence>
<comment type="catalytic activity">
    <reaction evidence="12">
        <text>Selective cleavage of 103-Arg-|-Ser-104 and 124-Ile-|-Ile-125 bonds in Limulus clotting factor B to form activated factor B. Cleavage of -Pro-Arg-|-Xaa- bonds in synthetic substrates.</text>
        <dbReference type="EC" id="3.4.21.84"/>
    </reaction>
</comment>
<dbReference type="AlphaFoldDB" id="A0A0L0C011"/>
<feature type="domain" description="Peptidase S1" evidence="16">
    <location>
        <begin position="165"/>
        <end position="411"/>
    </location>
</feature>
<comment type="similarity">
    <text evidence="11">Belongs to the peptidase S1 family. CLIP subfamily.</text>
</comment>
<evidence type="ECO:0000313" key="18">
    <source>
        <dbReference type="EMBL" id="KNC25652.1"/>
    </source>
</evidence>
<keyword evidence="5" id="KW-0353">Hemolymph clotting</keyword>
<feature type="domain" description="Peptidase S1" evidence="16">
    <location>
        <begin position="608"/>
        <end position="869"/>
    </location>
</feature>
<keyword evidence="7" id="KW-0106">Calcium</keyword>
<comment type="caution">
    <text evidence="18">The sequence shown here is derived from an EMBL/GenBank/DDBJ whole genome shotgun (WGS) entry which is preliminary data.</text>
</comment>
<evidence type="ECO:0000259" key="16">
    <source>
        <dbReference type="PROSITE" id="PS50240"/>
    </source>
</evidence>
<dbReference type="Pfam" id="PF00089">
    <property type="entry name" value="Trypsin"/>
    <property type="match status" value="2"/>
</dbReference>
<evidence type="ECO:0000256" key="2">
    <source>
        <dbReference type="ARBA" id="ARBA00022670"/>
    </source>
</evidence>
<feature type="domain" description="Clip" evidence="17">
    <location>
        <begin position="42"/>
        <end position="87"/>
    </location>
</feature>
<keyword evidence="3 15" id="KW-0732">Signal</keyword>
<dbReference type="InterPro" id="IPR033116">
    <property type="entry name" value="TRYPSIN_SER"/>
</dbReference>
<keyword evidence="8" id="KW-0865">Zymogen</keyword>
<protein>
    <recommendedName>
        <fullName evidence="13">limulus clotting factor C</fullName>
        <ecNumber evidence="13">3.4.21.84</ecNumber>
    </recommendedName>
</protein>
<reference evidence="18 19" key="1">
    <citation type="journal article" date="2015" name="Nat. Commun.">
        <title>Lucilia cuprina genome unlocks parasitic fly biology to underpin future interventions.</title>
        <authorList>
            <person name="Anstead C.A."/>
            <person name="Korhonen P.K."/>
            <person name="Young N.D."/>
            <person name="Hall R.S."/>
            <person name="Jex A.R."/>
            <person name="Murali S.C."/>
            <person name="Hughes D.S."/>
            <person name="Lee S.F."/>
            <person name="Perry T."/>
            <person name="Stroehlein A.J."/>
            <person name="Ansell B.R."/>
            <person name="Breugelmans B."/>
            <person name="Hofmann A."/>
            <person name="Qu J."/>
            <person name="Dugan S."/>
            <person name="Lee S.L."/>
            <person name="Chao H."/>
            <person name="Dinh H."/>
            <person name="Han Y."/>
            <person name="Doddapaneni H.V."/>
            <person name="Worley K.C."/>
            <person name="Muzny D.M."/>
            <person name="Ioannidis P."/>
            <person name="Waterhouse R.M."/>
            <person name="Zdobnov E.M."/>
            <person name="James P.J."/>
            <person name="Bagnall N.H."/>
            <person name="Kotze A.C."/>
            <person name="Gibbs R.A."/>
            <person name="Richards S."/>
            <person name="Batterham P."/>
            <person name="Gasser R.B."/>
        </authorList>
    </citation>
    <scope>NUCLEOTIDE SEQUENCE [LARGE SCALE GENOMIC DNA]</scope>
    <source>
        <strain evidence="18 19">LS</strain>
        <tissue evidence="18">Full body</tissue>
    </source>
</reference>
<dbReference type="FunFam" id="2.40.10.10:FF:000120">
    <property type="entry name" value="Putative serine protease"/>
    <property type="match status" value="1"/>
</dbReference>
<evidence type="ECO:0000256" key="10">
    <source>
        <dbReference type="ARBA" id="ARBA00023180"/>
    </source>
</evidence>
<evidence type="ECO:0000259" key="17">
    <source>
        <dbReference type="PROSITE" id="PS51888"/>
    </source>
</evidence>
<dbReference type="EMBL" id="JRES01001088">
    <property type="protein sequence ID" value="KNC25652.1"/>
    <property type="molecule type" value="Genomic_DNA"/>
</dbReference>
<dbReference type="InterPro" id="IPR001314">
    <property type="entry name" value="Peptidase_S1A"/>
</dbReference>
<feature type="signal peptide" evidence="15">
    <location>
        <begin position="1"/>
        <end position="29"/>
    </location>
</feature>
<dbReference type="Gene3D" id="2.40.10.10">
    <property type="entry name" value="Trypsin-like serine proteases"/>
    <property type="match status" value="4"/>
</dbReference>
<dbReference type="SUPFAM" id="SSF50494">
    <property type="entry name" value="Trypsin-like serine proteases"/>
    <property type="match status" value="2"/>
</dbReference>
<keyword evidence="4 14" id="KW-0378">Hydrolase</keyword>
<evidence type="ECO:0000256" key="11">
    <source>
        <dbReference type="ARBA" id="ARBA00024195"/>
    </source>
</evidence>
<proteinExistence type="inferred from homology"/>
<dbReference type="CDD" id="cd00190">
    <property type="entry name" value="Tryp_SPc"/>
    <property type="match status" value="2"/>
</dbReference>
<dbReference type="OrthoDB" id="9981647at2759"/>
<dbReference type="FunFam" id="2.40.10.10:FF:000084">
    <property type="entry name" value="Serine protease easter"/>
    <property type="match status" value="1"/>
</dbReference>
<dbReference type="STRING" id="7375.A0A0L0C011"/>
<organism evidence="18 19">
    <name type="scientific">Lucilia cuprina</name>
    <name type="common">Green bottle fly</name>
    <name type="synonym">Australian sheep blowfly</name>
    <dbReference type="NCBI Taxonomy" id="7375"/>
    <lineage>
        <taxon>Eukaryota</taxon>
        <taxon>Metazoa</taxon>
        <taxon>Ecdysozoa</taxon>
        <taxon>Arthropoda</taxon>
        <taxon>Hexapoda</taxon>
        <taxon>Insecta</taxon>
        <taxon>Pterygota</taxon>
        <taxon>Neoptera</taxon>
        <taxon>Endopterygota</taxon>
        <taxon>Diptera</taxon>
        <taxon>Brachycera</taxon>
        <taxon>Muscomorpha</taxon>
        <taxon>Oestroidea</taxon>
        <taxon>Calliphoridae</taxon>
        <taxon>Luciliinae</taxon>
        <taxon>Lucilia</taxon>
    </lineage>
</organism>
<dbReference type="GO" id="GO:0042381">
    <property type="term" value="P:hemolymph coagulation"/>
    <property type="evidence" value="ECO:0007669"/>
    <property type="project" value="UniProtKB-KW"/>
</dbReference>
<dbReference type="Gene3D" id="3.30.1640.30">
    <property type="match status" value="2"/>
</dbReference>
<evidence type="ECO:0000256" key="3">
    <source>
        <dbReference type="ARBA" id="ARBA00022729"/>
    </source>
</evidence>
<dbReference type="PRINTS" id="PR00722">
    <property type="entry name" value="CHYMOTRYPSIN"/>
</dbReference>
<keyword evidence="19" id="KW-1185">Reference proteome</keyword>
<dbReference type="GO" id="GO:0006508">
    <property type="term" value="P:proteolysis"/>
    <property type="evidence" value="ECO:0007669"/>
    <property type="project" value="UniProtKB-KW"/>
</dbReference>
<evidence type="ECO:0000256" key="4">
    <source>
        <dbReference type="ARBA" id="ARBA00022801"/>
    </source>
</evidence>
<evidence type="ECO:0000256" key="1">
    <source>
        <dbReference type="ARBA" id="ARBA00022659"/>
    </source>
</evidence>
<dbReference type="PANTHER" id="PTHR24256">
    <property type="entry name" value="TRYPTASE-RELATED"/>
    <property type="match status" value="1"/>
</dbReference>
<evidence type="ECO:0000256" key="14">
    <source>
        <dbReference type="RuleBase" id="RU363034"/>
    </source>
</evidence>
<evidence type="ECO:0000256" key="7">
    <source>
        <dbReference type="ARBA" id="ARBA00022837"/>
    </source>
</evidence>
<keyword evidence="10" id="KW-0325">Glycoprotein</keyword>
<gene>
    <name evidence="18" type="ORF">FF38_04937</name>
</gene>